<keyword evidence="3" id="KW-1185">Reference proteome</keyword>
<dbReference type="AlphaFoldDB" id="A0A8S4A1C6"/>
<accession>A0A8S4A1C6</accession>
<protein>
    <submittedName>
        <fullName evidence="2">Uncharacterized protein</fullName>
    </submittedName>
</protein>
<dbReference type="InterPro" id="IPR039471">
    <property type="entry name" value="CXorf65-like"/>
</dbReference>
<sequence>MTSTEAINADKSGNMAGQCFVVVKYGDNEEAVLNPCCSTQIFVDSIKRKCHCDSSSMLDLIDLDGQIKNLSVSSEEYASDYVTARETYVAIRVERQGESGPNKYIPLLNNLEQLHPELMVKLNNLSRPGTKNRRDRLKKTQNRTSRTNSNKPESKPRPSSSERTSKSRQGK</sequence>
<dbReference type="EMBL" id="CAJHNH020008412">
    <property type="protein sequence ID" value="CAG5135539.1"/>
    <property type="molecule type" value="Genomic_DNA"/>
</dbReference>
<comment type="caution">
    <text evidence="2">The sequence shown here is derived from an EMBL/GenBank/DDBJ whole genome shotgun (WGS) entry which is preliminary data.</text>
</comment>
<evidence type="ECO:0000313" key="2">
    <source>
        <dbReference type="EMBL" id="CAG5135539.1"/>
    </source>
</evidence>
<evidence type="ECO:0000313" key="3">
    <source>
        <dbReference type="Proteomes" id="UP000678393"/>
    </source>
</evidence>
<dbReference type="PANTHER" id="PTHR33887">
    <property type="entry name" value="PB1 DOMAIN-CONTAINING PROTEIN"/>
    <property type="match status" value="1"/>
</dbReference>
<dbReference type="Pfam" id="PF15874">
    <property type="entry name" value="Il2rg"/>
    <property type="match status" value="1"/>
</dbReference>
<organism evidence="2 3">
    <name type="scientific">Candidula unifasciata</name>
    <dbReference type="NCBI Taxonomy" id="100452"/>
    <lineage>
        <taxon>Eukaryota</taxon>
        <taxon>Metazoa</taxon>
        <taxon>Spiralia</taxon>
        <taxon>Lophotrochozoa</taxon>
        <taxon>Mollusca</taxon>
        <taxon>Gastropoda</taxon>
        <taxon>Heterobranchia</taxon>
        <taxon>Euthyneura</taxon>
        <taxon>Panpulmonata</taxon>
        <taxon>Eupulmonata</taxon>
        <taxon>Stylommatophora</taxon>
        <taxon>Helicina</taxon>
        <taxon>Helicoidea</taxon>
        <taxon>Geomitridae</taxon>
        <taxon>Candidula</taxon>
    </lineage>
</organism>
<gene>
    <name evidence="2" type="ORF">CUNI_LOCUS21097</name>
</gene>
<feature type="compositionally biased region" description="Basic residues" evidence="1">
    <location>
        <begin position="130"/>
        <end position="141"/>
    </location>
</feature>
<evidence type="ECO:0000256" key="1">
    <source>
        <dbReference type="SAM" id="MobiDB-lite"/>
    </source>
</evidence>
<reference evidence="2" key="1">
    <citation type="submission" date="2021-04" db="EMBL/GenBank/DDBJ databases">
        <authorList>
            <consortium name="Molecular Ecology Group"/>
        </authorList>
    </citation>
    <scope>NUCLEOTIDE SEQUENCE</scope>
</reference>
<name>A0A8S4A1C6_9EUPU</name>
<dbReference type="OrthoDB" id="2109241at2759"/>
<feature type="region of interest" description="Disordered" evidence="1">
    <location>
        <begin position="122"/>
        <end position="171"/>
    </location>
</feature>
<dbReference type="Proteomes" id="UP000678393">
    <property type="component" value="Unassembled WGS sequence"/>
</dbReference>
<proteinExistence type="predicted"/>
<dbReference type="PANTHER" id="PTHR33887:SF6">
    <property type="entry name" value="CIDE-N DOMAIN-CONTAINING PROTEIN"/>
    <property type="match status" value="1"/>
</dbReference>